<gene>
    <name evidence="2" type="primary">qorB</name>
    <name evidence="2" type="ORF">PARHAE_03119</name>
</gene>
<evidence type="ECO:0000313" key="3">
    <source>
        <dbReference type="Proteomes" id="UP000270743"/>
    </source>
</evidence>
<feature type="domain" description="NAD(P)-binding" evidence="1">
    <location>
        <begin position="7"/>
        <end position="182"/>
    </location>
</feature>
<dbReference type="Gene3D" id="3.90.25.10">
    <property type="entry name" value="UDP-galactose 4-epimerase, domain 1"/>
    <property type="match status" value="1"/>
</dbReference>
<keyword evidence="3" id="KW-1185">Reference proteome</keyword>
<dbReference type="InterPro" id="IPR052718">
    <property type="entry name" value="NmrA-type_oxidoreductase"/>
</dbReference>
<name>A0A447IR92_9RHOB</name>
<dbReference type="EMBL" id="UZWE01000046">
    <property type="protein sequence ID" value="VDS09909.1"/>
    <property type="molecule type" value="Genomic_DNA"/>
</dbReference>
<evidence type="ECO:0000313" key="2">
    <source>
        <dbReference type="EMBL" id="VDS09909.1"/>
    </source>
</evidence>
<evidence type="ECO:0000259" key="1">
    <source>
        <dbReference type="Pfam" id="PF13460"/>
    </source>
</evidence>
<accession>A0A447IR92</accession>
<dbReference type="PANTHER" id="PTHR47129:SF1">
    <property type="entry name" value="NMRA-LIKE DOMAIN-CONTAINING PROTEIN"/>
    <property type="match status" value="1"/>
</dbReference>
<protein>
    <submittedName>
        <fullName evidence="2">Quinone oxidoreductase 2</fullName>
        <ecNumber evidence="2">1.6.5.2</ecNumber>
    </submittedName>
</protein>
<dbReference type="AlphaFoldDB" id="A0A447IR92"/>
<sequence>MTIAITGATGHLGRLIIQGLKQQGRTDLVGLVRDPAKAADLAIPTRIADYDRPQTLGAALGGVDTLMLVSGSEIGKRAVQHRNVIDAAKAAGVGRIVYTSLLNADRSPLSLAEEHRQTEAMLKDSGLAVTVLRNGWYAENYTGSIPAALANGAFHGSAGQGRIAAAARADYAAAAVAVLTTPGHDGLVYELAGSPAWTLSDLAAEISRQSGRDIPYVDLPQADYAKALEDAGLPAGLAAAYAGFDAGAAQGALDGDGATLARLIGRPSTPLADSVKAALA</sequence>
<dbReference type="PANTHER" id="PTHR47129">
    <property type="entry name" value="QUINONE OXIDOREDUCTASE 2"/>
    <property type="match status" value="1"/>
</dbReference>
<dbReference type="CDD" id="cd05269">
    <property type="entry name" value="TMR_SDR_a"/>
    <property type="match status" value="1"/>
</dbReference>
<dbReference type="Gene3D" id="3.40.50.720">
    <property type="entry name" value="NAD(P)-binding Rossmann-like Domain"/>
    <property type="match status" value="1"/>
</dbReference>
<organism evidence="2 3">
    <name type="scientific">Paracoccus haematequi</name>
    <dbReference type="NCBI Taxonomy" id="2491866"/>
    <lineage>
        <taxon>Bacteria</taxon>
        <taxon>Pseudomonadati</taxon>
        <taxon>Pseudomonadota</taxon>
        <taxon>Alphaproteobacteria</taxon>
        <taxon>Rhodobacterales</taxon>
        <taxon>Paracoccaceae</taxon>
        <taxon>Paracoccus</taxon>
    </lineage>
</organism>
<dbReference type="OrthoDB" id="7771794at2"/>
<dbReference type="GO" id="GO:0003955">
    <property type="term" value="F:NAD(P)H dehydrogenase (quinone) activity"/>
    <property type="evidence" value="ECO:0007669"/>
    <property type="project" value="UniProtKB-EC"/>
</dbReference>
<proteinExistence type="predicted"/>
<dbReference type="InterPro" id="IPR036291">
    <property type="entry name" value="NAD(P)-bd_dom_sf"/>
</dbReference>
<dbReference type="RefSeq" id="WP_126155520.1">
    <property type="nucleotide sequence ID" value="NZ_UZWE01000046.1"/>
</dbReference>
<keyword evidence="2" id="KW-0560">Oxidoreductase</keyword>
<dbReference type="SUPFAM" id="SSF51735">
    <property type="entry name" value="NAD(P)-binding Rossmann-fold domains"/>
    <property type="match status" value="1"/>
</dbReference>
<dbReference type="Pfam" id="PF13460">
    <property type="entry name" value="NAD_binding_10"/>
    <property type="match status" value="1"/>
</dbReference>
<dbReference type="Proteomes" id="UP000270743">
    <property type="component" value="Unassembled WGS sequence"/>
</dbReference>
<dbReference type="InterPro" id="IPR016040">
    <property type="entry name" value="NAD(P)-bd_dom"/>
</dbReference>
<reference evidence="2 3" key="1">
    <citation type="submission" date="2018-12" db="EMBL/GenBank/DDBJ databases">
        <authorList>
            <person name="Criscuolo A."/>
        </authorList>
    </citation>
    <scope>NUCLEOTIDE SEQUENCE [LARGE SCALE GENOMIC DNA]</scope>
    <source>
        <strain evidence="2">ACIP1116241</strain>
    </source>
</reference>
<dbReference type="EC" id="1.6.5.2" evidence="2"/>